<evidence type="ECO:0000256" key="1">
    <source>
        <dbReference type="SAM" id="Phobius"/>
    </source>
</evidence>
<accession>A0A2Z2QKP0</accession>
<keyword evidence="1" id="KW-0472">Membrane</keyword>
<dbReference type="RefSeq" id="YP_009504803.1">
    <property type="nucleotide sequence ID" value="NC_038217.1"/>
</dbReference>
<dbReference type="GeneID" id="37544078"/>
<organism evidence="2">
    <name type="scientific">Caulerpa lentillifera</name>
    <dbReference type="NCBI Taxonomy" id="148947"/>
    <lineage>
        <taxon>Eukaryota</taxon>
        <taxon>Viridiplantae</taxon>
        <taxon>Chlorophyta</taxon>
        <taxon>core chlorophytes</taxon>
        <taxon>Ulvophyceae</taxon>
        <taxon>TCBD clade</taxon>
        <taxon>Bryopsidales</taxon>
        <taxon>Halimedineae</taxon>
        <taxon>Caulerpaceae</taxon>
        <taxon>Caulerpa</taxon>
    </lineage>
</organism>
<sequence>MCPPFGLSNRRGSSARLAARPWPFRRGPARRAGLKCPKGLKGLRPAERLERLERLACCWPFLVCEATKPRRASPLIKKILFFYFIKFIYYYYFPFFCEYLRFSANFNKIFHIRGSDALLPRRGFGKVGGWGIGARPSACFPSYGPQRGKLALALCLSAIRCPMAKAFACTDPKGSQLPVGSKGHNLAFPGERPSPTAGLFLRPPFLLLGDADKPFVLAFF</sequence>
<evidence type="ECO:0000313" key="2">
    <source>
        <dbReference type="EMBL" id="AST24278.1"/>
    </source>
</evidence>
<name>A0A2Z2QKP0_9CHLO</name>
<protein>
    <submittedName>
        <fullName evidence="2">Uncharacterized protein</fullName>
    </submittedName>
</protein>
<reference evidence="2" key="1">
    <citation type="journal article" date="2018" name="Gene">
        <title>The complete mitochondrial genome of the Caulerpa lentillifera (Ulvophyceae, Chlorophyta): Sequence, genome content, organization structure and phylogenetic consideration.</title>
        <authorList>
            <person name="Zheng F."/>
            <person name="Liu H."/>
            <person name="Jiang M."/>
            <person name="Xu Z."/>
            <person name="Wang Z."/>
            <person name="Wang C."/>
            <person name="Du F."/>
            <person name="Shen Z."/>
            <person name="Wang B."/>
        </authorList>
    </citation>
    <scope>NUCLEOTIDE SEQUENCE</scope>
</reference>
<geneLocation type="mitochondrion" evidence="2"/>
<feature type="transmembrane region" description="Helical" evidence="1">
    <location>
        <begin position="75"/>
        <end position="93"/>
    </location>
</feature>
<keyword evidence="1" id="KW-0812">Transmembrane</keyword>
<dbReference type="EMBL" id="KX761577">
    <property type="protein sequence ID" value="AST24278.1"/>
    <property type="molecule type" value="Genomic_DNA"/>
</dbReference>
<gene>
    <name evidence="2" type="primary">orf220</name>
</gene>
<proteinExistence type="predicted"/>
<keyword evidence="2" id="KW-0496">Mitochondrion</keyword>
<dbReference type="AlphaFoldDB" id="A0A2Z2QKP0"/>
<keyword evidence="1" id="KW-1133">Transmembrane helix</keyword>